<evidence type="ECO:0000256" key="9">
    <source>
        <dbReference type="ARBA" id="ARBA00022989"/>
    </source>
</evidence>
<feature type="transmembrane region" description="Helical" evidence="12">
    <location>
        <begin position="255"/>
        <end position="274"/>
    </location>
</feature>
<keyword evidence="15" id="KW-1185">Reference proteome</keyword>
<feature type="transmembrane region" description="Helical" evidence="12">
    <location>
        <begin position="172"/>
        <end position="194"/>
    </location>
</feature>
<evidence type="ECO:0000256" key="8">
    <source>
        <dbReference type="ARBA" id="ARBA00022777"/>
    </source>
</evidence>
<feature type="transmembrane region" description="Helical" evidence="12">
    <location>
        <begin position="33"/>
        <end position="56"/>
    </location>
</feature>
<dbReference type="SMART" id="SM00387">
    <property type="entry name" value="HATPase_c"/>
    <property type="match status" value="1"/>
</dbReference>
<keyword evidence="10" id="KW-0902">Two-component regulatory system</keyword>
<dbReference type="Pfam" id="PF05231">
    <property type="entry name" value="MASE1"/>
    <property type="match status" value="1"/>
</dbReference>
<keyword evidence="14" id="KW-0067">ATP-binding</keyword>
<dbReference type="CDD" id="cd00075">
    <property type="entry name" value="HATPase"/>
    <property type="match status" value="1"/>
</dbReference>
<dbReference type="InterPro" id="IPR050736">
    <property type="entry name" value="Sensor_HK_Regulatory"/>
</dbReference>
<dbReference type="Gene3D" id="3.30.565.10">
    <property type="entry name" value="Histidine kinase-like ATPase, C-terminal domain"/>
    <property type="match status" value="1"/>
</dbReference>
<evidence type="ECO:0000256" key="10">
    <source>
        <dbReference type="ARBA" id="ARBA00023012"/>
    </source>
</evidence>
<dbReference type="InterPro" id="IPR005467">
    <property type="entry name" value="His_kinase_dom"/>
</dbReference>
<evidence type="ECO:0000256" key="1">
    <source>
        <dbReference type="ARBA" id="ARBA00000085"/>
    </source>
</evidence>
<dbReference type="GO" id="GO:0005524">
    <property type="term" value="F:ATP binding"/>
    <property type="evidence" value="ECO:0007669"/>
    <property type="project" value="UniProtKB-KW"/>
</dbReference>
<accession>A0ABY5FZ64</accession>
<keyword evidence="14" id="KW-0547">Nucleotide-binding</keyword>
<evidence type="ECO:0000256" key="2">
    <source>
        <dbReference type="ARBA" id="ARBA00004651"/>
    </source>
</evidence>
<keyword evidence="9 12" id="KW-1133">Transmembrane helix</keyword>
<dbReference type="EMBL" id="CP101497">
    <property type="protein sequence ID" value="UTT63427.1"/>
    <property type="molecule type" value="Genomic_DNA"/>
</dbReference>
<evidence type="ECO:0000256" key="12">
    <source>
        <dbReference type="SAM" id="Phobius"/>
    </source>
</evidence>
<dbReference type="PANTHER" id="PTHR43711">
    <property type="entry name" value="TWO-COMPONENT HISTIDINE KINASE"/>
    <property type="match status" value="1"/>
</dbReference>
<keyword evidence="7 12" id="KW-0812">Transmembrane</keyword>
<evidence type="ECO:0000256" key="4">
    <source>
        <dbReference type="ARBA" id="ARBA00022475"/>
    </source>
</evidence>
<dbReference type="Proteomes" id="UP001060039">
    <property type="component" value="Chromosome"/>
</dbReference>
<evidence type="ECO:0000256" key="6">
    <source>
        <dbReference type="ARBA" id="ARBA00022679"/>
    </source>
</evidence>
<feature type="transmembrane region" description="Helical" evidence="12">
    <location>
        <begin position="86"/>
        <end position="101"/>
    </location>
</feature>
<gene>
    <name evidence="14" type="ORF">NNL39_04810</name>
</gene>
<feature type="transmembrane region" description="Helical" evidence="12">
    <location>
        <begin position="280"/>
        <end position="303"/>
    </location>
</feature>
<dbReference type="Pfam" id="PF02518">
    <property type="entry name" value="HATPase_c"/>
    <property type="match status" value="1"/>
</dbReference>
<keyword evidence="6" id="KW-0808">Transferase</keyword>
<dbReference type="InterPro" id="IPR003594">
    <property type="entry name" value="HATPase_dom"/>
</dbReference>
<evidence type="ECO:0000259" key="13">
    <source>
        <dbReference type="PROSITE" id="PS50109"/>
    </source>
</evidence>
<evidence type="ECO:0000256" key="7">
    <source>
        <dbReference type="ARBA" id="ARBA00022692"/>
    </source>
</evidence>
<feature type="transmembrane region" description="Helical" evidence="12">
    <location>
        <begin position="62"/>
        <end position="79"/>
    </location>
</feature>
<keyword evidence="8" id="KW-0418">Kinase</keyword>
<keyword evidence="4" id="KW-1003">Cell membrane</keyword>
<dbReference type="PANTHER" id="PTHR43711:SF1">
    <property type="entry name" value="HISTIDINE KINASE 1"/>
    <property type="match status" value="1"/>
</dbReference>
<evidence type="ECO:0000313" key="14">
    <source>
        <dbReference type="EMBL" id="UTT63427.1"/>
    </source>
</evidence>
<feature type="domain" description="Histidine kinase" evidence="13">
    <location>
        <begin position="448"/>
        <end position="663"/>
    </location>
</feature>
<organism evidence="14 15">
    <name type="scientific">Microcella humidisoli</name>
    <dbReference type="NCBI Taxonomy" id="2963406"/>
    <lineage>
        <taxon>Bacteria</taxon>
        <taxon>Bacillati</taxon>
        <taxon>Actinomycetota</taxon>
        <taxon>Actinomycetes</taxon>
        <taxon>Micrococcales</taxon>
        <taxon>Microbacteriaceae</taxon>
        <taxon>Microcella</taxon>
    </lineage>
</organism>
<comment type="subcellular location">
    <subcellularLocation>
        <location evidence="2">Cell membrane</location>
        <topology evidence="2">Multi-pass membrane protein</topology>
    </subcellularLocation>
</comment>
<reference evidence="14" key="1">
    <citation type="submission" date="2022-07" db="EMBL/GenBank/DDBJ databases">
        <title>Taxonomic analysis of Microcella humidisoli nov. sp., isolated from riverside soil.</title>
        <authorList>
            <person name="Molina K.M."/>
            <person name="Kim S.B."/>
        </authorList>
    </citation>
    <scope>NUCLEOTIDE SEQUENCE</scope>
    <source>
        <strain evidence="14">MMS21-STM10</strain>
    </source>
</reference>
<dbReference type="SUPFAM" id="SSF47384">
    <property type="entry name" value="Homodimeric domain of signal transducing histidine kinase"/>
    <property type="match status" value="1"/>
</dbReference>
<feature type="transmembrane region" description="Helical" evidence="12">
    <location>
        <begin position="107"/>
        <end position="128"/>
    </location>
</feature>
<sequence>MRPLRPRDLQQQDAALLGAVGLIQRSRDLSRPAYIALIAALALLTFGLGFAALYLTPAGSNAAIWWPAAGTSALLYLLYRGPRWQVLALVGAVAALSNVLIGRPLEFAAWAVVVVVVELLVFTAVLGPQGRSAMLASSRGLLRFIAAVVSASVVVGLIGMVSFTLLVGADPLASFIALVPSHVSALLLIVPIALVPLPKPAARQRIELVVQVALTTLVTLTVFAPFQNEAIGALLFPFFGWAAVRFQPIVATVELVLLGAVASVLTVLGGGPYAGLEAGVSATLLVQIYLLSMALTILFIMVVRSERAELRAENERRATMLRGGFVGSQVGSMFVRATAGASPSILEINDVAAELVEAAWFDPFIDAWIVSGTDDLTTEVLLADDRTVQVHGRRVPTADGDTVLGLQLVDISDFVAAQRAMASAVERERRVADELRAISQQKDDFVSAVSHELRTPITSIVGFAEELHETAAAEQRQASEIILRNASRLTEMVEELLELGRMTAPNPVRESSSIDLTAVVGDAIADQAATARDAHVAVETDLCPSPTFVMGNANALGRIATNLLANAIKFTPAGGVVRVTTACDGSTVLLVIDDSGPGISDDDRPRVFERFFRSADPAKRQTPGTGLGLSIVKSLVELLEGRIDIERSSLGGARMIVTLPRSAETIESSATAAPAAV</sequence>
<dbReference type="InterPro" id="IPR003661">
    <property type="entry name" value="HisK_dim/P_dom"/>
</dbReference>
<dbReference type="InterPro" id="IPR007895">
    <property type="entry name" value="MASE1"/>
</dbReference>
<protein>
    <recommendedName>
        <fullName evidence="3">histidine kinase</fullName>
        <ecNumber evidence="3">2.7.13.3</ecNumber>
    </recommendedName>
</protein>
<evidence type="ECO:0000256" key="3">
    <source>
        <dbReference type="ARBA" id="ARBA00012438"/>
    </source>
</evidence>
<dbReference type="InterPro" id="IPR004358">
    <property type="entry name" value="Sig_transdc_His_kin-like_C"/>
</dbReference>
<proteinExistence type="predicted"/>
<feature type="transmembrane region" description="Helical" evidence="12">
    <location>
        <begin position="140"/>
        <end position="166"/>
    </location>
</feature>
<dbReference type="InterPro" id="IPR036097">
    <property type="entry name" value="HisK_dim/P_sf"/>
</dbReference>
<comment type="catalytic activity">
    <reaction evidence="1">
        <text>ATP + protein L-histidine = ADP + protein N-phospho-L-histidine.</text>
        <dbReference type="EC" id="2.7.13.3"/>
    </reaction>
</comment>
<keyword evidence="5" id="KW-0597">Phosphoprotein</keyword>
<evidence type="ECO:0000256" key="5">
    <source>
        <dbReference type="ARBA" id="ARBA00022553"/>
    </source>
</evidence>
<dbReference type="InterPro" id="IPR036890">
    <property type="entry name" value="HATPase_C_sf"/>
</dbReference>
<dbReference type="PRINTS" id="PR00344">
    <property type="entry name" value="BCTRLSENSOR"/>
</dbReference>
<dbReference type="CDD" id="cd00082">
    <property type="entry name" value="HisKA"/>
    <property type="match status" value="1"/>
</dbReference>
<dbReference type="Gene3D" id="1.10.287.130">
    <property type="match status" value="1"/>
</dbReference>
<keyword evidence="11 12" id="KW-0472">Membrane</keyword>
<name>A0ABY5FZ64_9MICO</name>
<evidence type="ECO:0000313" key="15">
    <source>
        <dbReference type="Proteomes" id="UP001060039"/>
    </source>
</evidence>
<dbReference type="SMART" id="SM00388">
    <property type="entry name" value="HisKA"/>
    <property type="match status" value="1"/>
</dbReference>
<feature type="transmembrane region" description="Helical" evidence="12">
    <location>
        <begin position="206"/>
        <end position="224"/>
    </location>
</feature>
<dbReference type="RefSeq" id="WP_255160559.1">
    <property type="nucleotide sequence ID" value="NZ_CP101497.1"/>
</dbReference>
<dbReference type="Pfam" id="PF00512">
    <property type="entry name" value="HisKA"/>
    <property type="match status" value="1"/>
</dbReference>
<dbReference type="EC" id="2.7.13.3" evidence="3"/>
<evidence type="ECO:0000256" key="11">
    <source>
        <dbReference type="ARBA" id="ARBA00023136"/>
    </source>
</evidence>
<dbReference type="SUPFAM" id="SSF55874">
    <property type="entry name" value="ATPase domain of HSP90 chaperone/DNA topoisomerase II/histidine kinase"/>
    <property type="match status" value="1"/>
</dbReference>
<dbReference type="PROSITE" id="PS50109">
    <property type="entry name" value="HIS_KIN"/>
    <property type="match status" value="1"/>
</dbReference>